<dbReference type="EMBL" id="ON803509">
    <property type="protein sequence ID" value="UXX41921.1"/>
    <property type="molecule type" value="Genomic_DNA"/>
</dbReference>
<sequence length="365" mass="42024">MLLCSVVLIILTHIISNCTTVDAFPPLIFSNFTYLTPKLSVAPQYFSVQLFRFVVKNKVKESIVYTPNVNGDRLRSVNGTPPTTLQMFASNDAFVLKNHWYNDQLCLDRYNNYKMLTRPSGLHLPNDCMLYVDNEVLYTTLNDTQVEYIKNDLNDELCVRKTTSFDISNSPFRLYTKVKSLRYYVVVSNSKMTSTSVKNKATIFLGVVHNLCLNKVNGDFVCLLNRKNNNCSLKKLYEDSVKKWKQEIIKKQFITTPSNKNNSNTLNTTLNMTTITNTMILKNTIDTTIKTTIINFITDTNTQPPSPYFYQPTINIDNTNKKNNIVFSFQDLLDDLINITYTNDGVKQIKFNFTFVILMVLFNVF</sequence>
<organism evidence="1 2">
    <name type="scientific">Psilogramma increta granulovirus</name>
    <dbReference type="NCBI Taxonomy" id="2953508"/>
    <lineage>
        <taxon>Viruses</taxon>
        <taxon>Viruses incertae sedis</taxon>
        <taxon>Naldaviricetes</taxon>
        <taxon>Lefavirales</taxon>
        <taxon>Baculoviridae</taxon>
        <taxon>Betabaculovirus</taxon>
        <taxon>Betabaculovirus psincretae</taxon>
    </lineage>
</organism>
<keyword evidence="2" id="KW-1185">Reference proteome</keyword>
<evidence type="ECO:0000313" key="1">
    <source>
        <dbReference type="EMBL" id="UXX41921.1"/>
    </source>
</evidence>
<dbReference type="Proteomes" id="UP001265762">
    <property type="component" value="Segment"/>
</dbReference>
<protein>
    <submittedName>
        <fullName evidence="1">Uncharacterized protein</fullName>
    </submittedName>
</protein>
<evidence type="ECO:0000313" key="2">
    <source>
        <dbReference type="Proteomes" id="UP001265762"/>
    </source>
</evidence>
<proteinExistence type="predicted"/>
<accession>A0A977TP06</accession>
<name>A0A977TP06_9BBAC</name>
<reference evidence="1" key="1">
    <citation type="journal article" date="2022" name="Virus Res.">
        <title>Genome analysis of Psilogramma increta granulovirus and its intrapopulation diversity.</title>
        <authorList>
            <person name="Zhang H."/>
            <person name="Li L."/>
            <person name="Chen B."/>
            <person name="Zuo Y."/>
            <person name="Wu W."/>
            <person name="Yuan M."/>
            <person name="Yang K."/>
        </authorList>
    </citation>
    <scope>NUCLEOTIDE SEQUENCE</scope>
    <source>
        <strain evidence="1">GZ</strain>
    </source>
</reference>